<keyword evidence="3" id="KW-0808">Transferase</keyword>
<dbReference type="InterPro" id="IPR045038">
    <property type="entry name" value="AIG2-like"/>
</dbReference>
<sequence>MGSSSPQYHSPVSNVFVYGSLQADDIVRALLSRVPPSFPAVLPNFQRFSIKGRVYPAIIPAEDKKVHGKVLLDITPLELHILDVFEDDEYVRTAVDVFLEDSSEKLRVHTYVWENKTDPDLHGEWDFEEWKLLHMKDFLKMTTEFREEIELPDPKTRVSTYESFYKGVDNNNTPDS</sequence>
<keyword evidence="4" id="KW-0012">Acyltransferase</keyword>
<dbReference type="FunFam" id="3.10.490.10:FF:000022">
    <property type="entry name" value="Protein AIG2 B"/>
    <property type="match status" value="1"/>
</dbReference>
<comment type="similarity">
    <text evidence="2">Belongs to the gamma-glutamylcyclotransferase family.</text>
</comment>
<dbReference type="InterPro" id="IPR036568">
    <property type="entry name" value="GGCT-like_sf"/>
</dbReference>
<dbReference type="Gene3D" id="6.10.250.210">
    <property type="match status" value="1"/>
</dbReference>
<dbReference type="GO" id="GO:0016746">
    <property type="term" value="F:acyltransferase activity"/>
    <property type="evidence" value="ECO:0007669"/>
    <property type="project" value="UniProtKB-KW"/>
</dbReference>
<dbReference type="PANTHER" id="PTHR31544">
    <property type="entry name" value="AIG2-LIKE PROTEIN D"/>
    <property type="match status" value="1"/>
</dbReference>
<organism evidence="7 8">
    <name type="scientific">Castilleja foliolosa</name>
    <dbReference type="NCBI Taxonomy" id="1961234"/>
    <lineage>
        <taxon>Eukaryota</taxon>
        <taxon>Viridiplantae</taxon>
        <taxon>Streptophyta</taxon>
        <taxon>Embryophyta</taxon>
        <taxon>Tracheophyta</taxon>
        <taxon>Spermatophyta</taxon>
        <taxon>Magnoliopsida</taxon>
        <taxon>eudicotyledons</taxon>
        <taxon>Gunneridae</taxon>
        <taxon>Pentapetalae</taxon>
        <taxon>asterids</taxon>
        <taxon>lamiids</taxon>
        <taxon>Lamiales</taxon>
        <taxon>Orobanchaceae</taxon>
        <taxon>Pedicularideae</taxon>
        <taxon>Castillejinae</taxon>
        <taxon>Castilleja</taxon>
    </lineage>
</organism>
<dbReference type="InterPro" id="IPR013024">
    <property type="entry name" value="GGCT-like"/>
</dbReference>
<gene>
    <name evidence="7" type="primary">AIG2LD</name>
    <name evidence="7" type="ORF">CASFOL_036648</name>
</gene>
<name>A0ABD3BNK2_9LAMI</name>
<comment type="caution">
    <text evidence="7">The sequence shown here is derived from an EMBL/GenBank/DDBJ whole genome shotgun (WGS) entry which is preliminary data.</text>
</comment>
<dbReference type="Proteomes" id="UP001632038">
    <property type="component" value="Unassembled WGS sequence"/>
</dbReference>
<accession>A0ABD3BNK2</accession>
<protein>
    <recommendedName>
        <fullName evidence="5">Putative gamma-glutamylcyclotransferase</fullName>
    </recommendedName>
</protein>
<evidence type="ECO:0000256" key="2">
    <source>
        <dbReference type="ARBA" id="ARBA00008861"/>
    </source>
</evidence>
<dbReference type="Gene3D" id="3.10.490.10">
    <property type="entry name" value="Gamma-glutamyl cyclotransferase-like"/>
    <property type="match status" value="1"/>
</dbReference>
<dbReference type="Pfam" id="PF06094">
    <property type="entry name" value="GGACT"/>
    <property type="match status" value="1"/>
</dbReference>
<dbReference type="EMBL" id="JAVIJP010000069">
    <property type="protein sequence ID" value="KAL3619078.1"/>
    <property type="molecule type" value="Genomic_DNA"/>
</dbReference>
<reference evidence="8" key="1">
    <citation type="journal article" date="2024" name="IScience">
        <title>Strigolactones Initiate the Formation of Haustorium-like Structures in Castilleja.</title>
        <authorList>
            <person name="Buerger M."/>
            <person name="Peterson D."/>
            <person name="Chory J."/>
        </authorList>
    </citation>
    <scope>NUCLEOTIDE SEQUENCE [LARGE SCALE GENOMIC DNA]</scope>
</reference>
<evidence type="ECO:0000256" key="5">
    <source>
        <dbReference type="ARBA" id="ARBA00030602"/>
    </source>
</evidence>
<dbReference type="PANTHER" id="PTHR31544:SF2">
    <property type="entry name" value="AIG2-LIKE PROTEIN D"/>
    <property type="match status" value="1"/>
</dbReference>
<evidence type="ECO:0000256" key="1">
    <source>
        <dbReference type="ARBA" id="ARBA00002782"/>
    </source>
</evidence>
<evidence type="ECO:0000256" key="4">
    <source>
        <dbReference type="ARBA" id="ARBA00023315"/>
    </source>
</evidence>
<proteinExistence type="inferred from homology"/>
<feature type="domain" description="Gamma-glutamylcyclotransferase AIG2-like" evidence="6">
    <location>
        <begin position="15"/>
        <end position="126"/>
    </location>
</feature>
<comment type="function">
    <text evidence="1">Putative gamma-glutamylcyclotransferase.</text>
</comment>
<dbReference type="CDD" id="cd06661">
    <property type="entry name" value="GGCT_like"/>
    <property type="match status" value="1"/>
</dbReference>
<evidence type="ECO:0000256" key="3">
    <source>
        <dbReference type="ARBA" id="ARBA00022679"/>
    </source>
</evidence>
<evidence type="ECO:0000259" key="6">
    <source>
        <dbReference type="Pfam" id="PF06094"/>
    </source>
</evidence>
<evidence type="ECO:0000313" key="7">
    <source>
        <dbReference type="EMBL" id="KAL3619078.1"/>
    </source>
</evidence>
<keyword evidence="8" id="KW-1185">Reference proteome</keyword>
<dbReference type="InterPro" id="IPR009288">
    <property type="entry name" value="AIG2-like_dom"/>
</dbReference>
<evidence type="ECO:0000313" key="8">
    <source>
        <dbReference type="Proteomes" id="UP001632038"/>
    </source>
</evidence>
<dbReference type="AlphaFoldDB" id="A0ABD3BNK2"/>
<dbReference type="SUPFAM" id="SSF110857">
    <property type="entry name" value="Gamma-glutamyl cyclotransferase-like"/>
    <property type="match status" value="1"/>
</dbReference>